<dbReference type="EMBL" id="RJSF01000049">
    <property type="protein sequence ID" value="RNM11122.1"/>
    <property type="molecule type" value="Genomic_DNA"/>
</dbReference>
<evidence type="ECO:0000256" key="1">
    <source>
        <dbReference type="SAM" id="SignalP"/>
    </source>
</evidence>
<dbReference type="PROSITE" id="PS51257">
    <property type="entry name" value="PROKAR_LIPOPROTEIN"/>
    <property type="match status" value="1"/>
</dbReference>
<dbReference type="Proteomes" id="UP000279994">
    <property type="component" value="Unassembled WGS sequence"/>
</dbReference>
<sequence length="163" mass="16626">MRRARKWCARAGSLIVAAGLAAGCGTGAPASTSAWQGSADRTLGQALSGLGTARVALRLEAQDRAPHDFTVVTVTDAIDTTGKEVSGFQVAQPPDGLHRANAAVNQALDDAMSLLVDVRIALASPGVDGAGAGQLIDRVDALRKKLDDLDQQVQSSPASVGSP</sequence>
<comment type="caution">
    <text evidence="2">The sequence shown here is derived from an EMBL/GenBank/DDBJ whole genome shotgun (WGS) entry which is preliminary data.</text>
</comment>
<evidence type="ECO:0000313" key="2">
    <source>
        <dbReference type="EMBL" id="RNM11122.1"/>
    </source>
</evidence>
<evidence type="ECO:0000313" key="3">
    <source>
        <dbReference type="Proteomes" id="UP000279994"/>
    </source>
</evidence>
<evidence type="ECO:0008006" key="4">
    <source>
        <dbReference type="Google" id="ProtNLM"/>
    </source>
</evidence>
<proteinExistence type="predicted"/>
<keyword evidence="3" id="KW-1185">Reference proteome</keyword>
<gene>
    <name evidence="2" type="ORF">EFL26_23555</name>
</gene>
<accession>A0A3N0GG29</accession>
<feature type="signal peptide" evidence="1">
    <location>
        <begin position="1"/>
        <end position="21"/>
    </location>
</feature>
<organism evidence="2 3">
    <name type="scientific">Nocardioides pocheonensis</name>
    <dbReference type="NCBI Taxonomy" id="661485"/>
    <lineage>
        <taxon>Bacteria</taxon>
        <taxon>Bacillati</taxon>
        <taxon>Actinomycetota</taxon>
        <taxon>Actinomycetes</taxon>
        <taxon>Propionibacteriales</taxon>
        <taxon>Nocardioidaceae</taxon>
        <taxon>Nocardioides</taxon>
    </lineage>
</organism>
<feature type="chain" id="PRO_5039115831" description="Lipoprotein" evidence="1">
    <location>
        <begin position="22"/>
        <end position="163"/>
    </location>
</feature>
<reference evidence="2 3" key="1">
    <citation type="submission" date="2018-11" db="EMBL/GenBank/DDBJ databases">
        <authorList>
            <person name="Li F."/>
        </authorList>
    </citation>
    <scope>NUCLEOTIDE SEQUENCE [LARGE SCALE GENOMIC DNA]</scope>
    <source>
        <strain evidence="2 3">Gsoil 818</strain>
    </source>
</reference>
<protein>
    <recommendedName>
        <fullName evidence="4">Lipoprotein</fullName>
    </recommendedName>
</protein>
<dbReference type="AlphaFoldDB" id="A0A3N0GG29"/>
<keyword evidence="1" id="KW-0732">Signal</keyword>
<dbReference type="RefSeq" id="WP_148046818.1">
    <property type="nucleotide sequence ID" value="NZ_RJSF01000049.1"/>
</dbReference>
<name>A0A3N0GG29_9ACTN</name>